<dbReference type="Proteomes" id="UP000054477">
    <property type="component" value="Unassembled WGS sequence"/>
</dbReference>
<feature type="non-terminal residue" evidence="1">
    <location>
        <position position="163"/>
    </location>
</feature>
<gene>
    <name evidence="1" type="ORF">K443DRAFT_538456</name>
</gene>
<name>A0A0C9WT64_9AGAR</name>
<dbReference type="EMBL" id="KN838596">
    <property type="protein sequence ID" value="KIK02165.1"/>
    <property type="molecule type" value="Genomic_DNA"/>
</dbReference>
<sequence>MTSRGRSNAFTRGCVRVSRSLSLVWRAFRLVSRPLRWVSRTLRVVGRSLRMIRRPLLLIRPTLRTIPNRRRSPIIGTACPAHSDVRGDSSRIMCSHTPIQIPRRPCPCQACIMLPLLFLSRVDPTITVVYTGFSTDGMMFFVGLITNNKKALVVFLLGKVAFI</sequence>
<protein>
    <submittedName>
        <fullName evidence="1">Uncharacterized protein</fullName>
    </submittedName>
</protein>
<reference evidence="2" key="2">
    <citation type="submission" date="2015-01" db="EMBL/GenBank/DDBJ databases">
        <title>Evolutionary Origins and Diversification of the Mycorrhizal Mutualists.</title>
        <authorList>
            <consortium name="DOE Joint Genome Institute"/>
            <consortium name="Mycorrhizal Genomics Consortium"/>
            <person name="Kohler A."/>
            <person name="Kuo A."/>
            <person name="Nagy L.G."/>
            <person name="Floudas D."/>
            <person name="Copeland A."/>
            <person name="Barry K.W."/>
            <person name="Cichocki N."/>
            <person name="Veneault-Fourrey C."/>
            <person name="LaButti K."/>
            <person name="Lindquist E.A."/>
            <person name="Lipzen A."/>
            <person name="Lundell T."/>
            <person name="Morin E."/>
            <person name="Murat C."/>
            <person name="Riley R."/>
            <person name="Ohm R."/>
            <person name="Sun H."/>
            <person name="Tunlid A."/>
            <person name="Henrissat B."/>
            <person name="Grigoriev I.V."/>
            <person name="Hibbett D.S."/>
            <person name="Martin F."/>
        </authorList>
    </citation>
    <scope>NUCLEOTIDE SEQUENCE [LARGE SCALE GENOMIC DNA]</scope>
    <source>
        <strain evidence="2">LaAM-08-1</strain>
    </source>
</reference>
<evidence type="ECO:0000313" key="1">
    <source>
        <dbReference type="EMBL" id="KIK02165.1"/>
    </source>
</evidence>
<accession>A0A0C9WT64</accession>
<proteinExistence type="predicted"/>
<dbReference type="AlphaFoldDB" id="A0A0C9WT64"/>
<dbReference type="HOGENOM" id="CLU_1631029_0_0_1"/>
<keyword evidence="2" id="KW-1185">Reference proteome</keyword>
<organism evidence="1 2">
    <name type="scientific">Laccaria amethystina LaAM-08-1</name>
    <dbReference type="NCBI Taxonomy" id="1095629"/>
    <lineage>
        <taxon>Eukaryota</taxon>
        <taxon>Fungi</taxon>
        <taxon>Dikarya</taxon>
        <taxon>Basidiomycota</taxon>
        <taxon>Agaricomycotina</taxon>
        <taxon>Agaricomycetes</taxon>
        <taxon>Agaricomycetidae</taxon>
        <taxon>Agaricales</taxon>
        <taxon>Agaricineae</taxon>
        <taxon>Hydnangiaceae</taxon>
        <taxon>Laccaria</taxon>
    </lineage>
</organism>
<reference evidence="1 2" key="1">
    <citation type="submission" date="2014-04" db="EMBL/GenBank/DDBJ databases">
        <authorList>
            <consortium name="DOE Joint Genome Institute"/>
            <person name="Kuo A."/>
            <person name="Kohler A."/>
            <person name="Nagy L.G."/>
            <person name="Floudas D."/>
            <person name="Copeland A."/>
            <person name="Barry K.W."/>
            <person name="Cichocki N."/>
            <person name="Veneault-Fourrey C."/>
            <person name="LaButti K."/>
            <person name="Lindquist E.A."/>
            <person name="Lipzen A."/>
            <person name="Lundell T."/>
            <person name="Morin E."/>
            <person name="Murat C."/>
            <person name="Sun H."/>
            <person name="Tunlid A."/>
            <person name="Henrissat B."/>
            <person name="Grigoriev I.V."/>
            <person name="Hibbett D.S."/>
            <person name="Martin F."/>
            <person name="Nordberg H.P."/>
            <person name="Cantor M.N."/>
            <person name="Hua S.X."/>
        </authorList>
    </citation>
    <scope>NUCLEOTIDE SEQUENCE [LARGE SCALE GENOMIC DNA]</scope>
    <source>
        <strain evidence="1 2">LaAM-08-1</strain>
    </source>
</reference>
<evidence type="ECO:0000313" key="2">
    <source>
        <dbReference type="Proteomes" id="UP000054477"/>
    </source>
</evidence>